<evidence type="ECO:0000256" key="1">
    <source>
        <dbReference type="ARBA" id="ARBA00009922"/>
    </source>
</evidence>
<evidence type="ECO:0000256" key="3">
    <source>
        <dbReference type="ARBA" id="ARBA00022741"/>
    </source>
</evidence>
<evidence type="ECO:0000256" key="14">
    <source>
        <dbReference type="ARBA" id="ARBA00048988"/>
    </source>
</evidence>
<evidence type="ECO:0000313" key="20">
    <source>
        <dbReference type="Proteomes" id="UP000011746"/>
    </source>
</evidence>
<evidence type="ECO:0000256" key="10">
    <source>
        <dbReference type="ARBA" id="ARBA00023204"/>
    </source>
</evidence>
<reference evidence="19 20" key="1">
    <citation type="journal article" date="2012" name="J. Bacteriol.">
        <title>Draft Genome Sequence of Salimicrobium sp. Strain MJ3, Isolated from Myulchi-Jeot, Korean Fermented Seafood.</title>
        <authorList>
            <person name="Lee S.H."/>
            <person name="Jung J.Y."/>
            <person name="Jeon C.O."/>
        </authorList>
    </citation>
    <scope>NUCLEOTIDE SEQUENCE [LARGE SCALE GENOMIC DNA]</scope>
    <source>
        <strain evidence="19 20">MJ3</strain>
    </source>
</reference>
<evidence type="ECO:0000256" key="9">
    <source>
        <dbReference type="ARBA" id="ARBA00023125"/>
    </source>
</evidence>
<dbReference type="InterPro" id="IPR011335">
    <property type="entry name" value="Restrct_endonuc-II-like"/>
</dbReference>
<keyword evidence="20" id="KW-1185">Reference proteome</keyword>
<keyword evidence="6 15" id="KW-0347">Helicase</keyword>
<feature type="domain" description="UvrD-like helicase C-terminal" evidence="17">
    <location>
        <begin position="280"/>
        <end position="547"/>
    </location>
</feature>
<evidence type="ECO:0000256" key="13">
    <source>
        <dbReference type="ARBA" id="ARBA00034808"/>
    </source>
</evidence>
<dbReference type="Gene3D" id="3.90.320.10">
    <property type="match status" value="1"/>
</dbReference>
<keyword evidence="11" id="KW-0413">Isomerase</keyword>
<dbReference type="EMBL" id="CP011361">
    <property type="protein sequence ID" value="AKG05319.1"/>
    <property type="molecule type" value="Genomic_DNA"/>
</dbReference>
<feature type="domain" description="UvrD-like helicase ATP-binding" evidence="16">
    <location>
        <begin position="7"/>
        <end position="279"/>
    </location>
</feature>
<evidence type="ECO:0000259" key="17">
    <source>
        <dbReference type="PROSITE" id="PS51217"/>
    </source>
</evidence>
<dbReference type="Pfam" id="PF00580">
    <property type="entry name" value="UvrD-helicase"/>
    <property type="match status" value="1"/>
</dbReference>
<keyword evidence="7" id="KW-0269">Exonuclease</keyword>
<dbReference type="Gene3D" id="1.10.10.160">
    <property type="match status" value="1"/>
</dbReference>
<gene>
    <name evidence="18" type="ORF">AAV35_011390</name>
    <name evidence="19" type="ORF">MJ3_08811</name>
</gene>
<dbReference type="GO" id="GO:0004527">
    <property type="term" value="F:exonuclease activity"/>
    <property type="evidence" value="ECO:0007669"/>
    <property type="project" value="UniProtKB-KW"/>
</dbReference>
<reference evidence="18" key="3">
    <citation type="submission" date="2016-11" db="EMBL/GenBank/DDBJ databases">
        <title>Salimicrobium jeotgali MJ3, isolated from Myulchi jeot, a traditional Korean fermented seafood.</title>
        <authorList>
            <person name="Kim K.H."/>
            <person name="Jeon C.O."/>
            <person name="Jin H.M."/>
        </authorList>
    </citation>
    <scope>NUCLEOTIDE SEQUENCE</scope>
    <source>
        <strain evidence="18">MJ3</strain>
    </source>
</reference>
<dbReference type="SUPFAM" id="SSF52540">
    <property type="entry name" value="P-loop containing nucleoside triphosphate hydrolases"/>
    <property type="match status" value="1"/>
</dbReference>
<evidence type="ECO:0000259" key="16">
    <source>
        <dbReference type="PROSITE" id="PS51198"/>
    </source>
</evidence>
<dbReference type="GO" id="GO:0000725">
    <property type="term" value="P:recombinational repair"/>
    <property type="evidence" value="ECO:0007669"/>
    <property type="project" value="TreeGrafter"/>
</dbReference>
<protein>
    <recommendedName>
        <fullName evidence="13">DNA 3'-5' helicase</fullName>
        <ecNumber evidence="13">5.6.2.4</ecNumber>
    </recommendedName>
</protein>
<dbReference type="Pfam" id="PF13361">
    <property type="entry name" value="UvrD_C"/>
    <property type="match status" value="2"/>
</dbReference>
<comment type="catalytic activity">
    <reaction evidence="12">
        <text>Couples ATP hydrolysis with the unwinding of duplex DNA by translocating in the 3'-5' direction.</text>
        <dbReference type="EC" id="5.6.2.4"/>
    </reaction>
</comment>
<comment type="similarity">
    <text evidence="1">Belongs to the helicase family. UvrD subfamily.</text>
</comment>
<keyword evidence="3 15" id="KW-0547">Nucleotide-binding</keyword>
<comment type="catalytic activity">
    <reaction evidence="14">
        <text>ATP + H2O = ADP + phosphate + H(+)</text>
        <dbReference type="Rhea" id="RHEA:13065"/>
        <dbReference type="ChEBI" id="CHEBI:15377"/>
        <dbReference type="ChEBI" id="CHEBI:15378"/>
        <dbReference type="ChEBI" id="CHEBI:30616"/>
        <dbReference type="ChEBI" id="CHEBI:43474"/>
        <dbReference type="ChEBI" id="CHEBI:456216"/>
        <dbReference type="EC" id="5.6.2.4"/>
    </reaction>
</comment>
<evidence type="ECO:0000256" key="12">
    <source>
        <dbReference type="ARBA" id="ARBA00034617"/>
    </source>
</evidence>
<evidence type="ECO:0000256" key="15">
    <source>
        <dbReference type="PROSITE-ProRule" id="PRU00560"/>
    </source>
</evidence>
<dbReference type="InterPro" id="IPR014016">
    <property type="entry name" value="UvrD-like_ATP-bd"/>
</dbReference>
<evidence type="ECO:0000313" key="18">
    <source>
        <dbReference type="EMBL" id="AKG05319.1"/>
    </source>
</evidence>
<evidence type="ECO:0000256" key="7">
    <source>
        <dbReference type="ARBA" id="ARBA00022839"/>
    </source>
</evidence>
<dbReference type="Proteomes" id="UP000011746">
    <property type="component" value="Unassembled WGS sequence"/>
</dbReference>
<dbReference type="eggNOG" id="COG0210">
    <property type="taxonomic scope" value="Bacteria"/>
</dbReference>
<sequence>MSYWIEKSLSEEQYQPFKSLTKNTSILAAAGSGKTRTLTHLIMKDLENGVDPKDIVIFTFTEKAAKELLSRIYFLALHHLPDVDLQGMYIGTIHGWCLKFLSEQSEYYNFTPIDELHLETLVNRLYDDLALEGCYGQPYPKGIDLFLNDLEVFYNENLNLNSEVPIPLKARLERFVSILHTNKLLTFGGMIRNSISHLENSGPLPNLSRLYVDEFQDVNTSQVLLIKNMVNNKTKLTVVGDDLQCIYNWRGSDVERIINFKEDFNDTSVHRLSSNYRSRPPIVRLANNLAERVEMKDPEKEMLWKREEPNAEAVNWLSSESLDEQADKILNIVENYHKNGVPYNKIAILLRSVVGSGQSIVNHLKENGIPVNCPILNRGGQFINEFLLPVFNWLKSEVAEPKNEEEEAEIEKETEELWSLVSNWVPVELEDEFWDGIHDWADQLSENKNYSYNVRKNLYEFLDRCNVYVAPEDNELMIGMGIGTQIIRSVEEIHRRRLSGFNRRSARGVISEVYFSLSRYQNNFGESTTVDTTQEGILVTTVHQSKGLEWPIVILPMLESKRFPVNSRPHESSFPEEYTKNYATTLEDERRLFYVALTRAKERLFLLDPCKSKPKSRSIFLKEFDEKQLIEQKDIASLDPSTWILNQEDIQDEDNSPVTVGLSDVLIYDECPYQYGLRRKAGIQPQVGDELGFGKGLHEIIQRRLEDNNPWTIEKLREQIEKYMTLPYMSEESEEKSKKAAEKRMVELERLGVFNNPVESEVTVEVLLAEGIITGVVDGIESDSNASYKIRDWKSNVHDELINRYEKQLQFYSYALKKQGKEVHAADIVDVGKTAKTKKLSSIDIDISQSSVMNLYNSLDNAVKGISKNEYFPTPSNQSCAVCDVRSICSRRSC</sequence>
<dbReference type="GO" id="GO:0003677">
    <property type="term" value="F:DNA binding"/>
    <property type="evidence" value="ECO:0007669"/>
    <property type="project" value="UniProtKB-KW"/>
</dbReference>
<dbReference type="Gene3D" id="3.40.50.300">
    <property type="entry name" value="P-loop containing nucleotide triphosphate hydrolases"/>
    <property type="match status" value="3"/>
</dbReference>
<keyword evidence="10" id="KW-0234">DNA repair</keyword>
<evidence type="ECO:0000313" key="21">
    <source>
        <dbReference type="Proteomes" id="UP000092654"/>
    </source>
</evidence>
<dbReference type="KEGG" id="sje:AAV35_011390"/>
<dbReference type="EC" id="5.6.2.4" evidence="13"/>
<dbReference type="Proteomes" id="UP000092654">
    <property type="component" value="Chromosome"/>
</dbReference>
<evidence type="ECO:0000256" key="11">
    <source>
        <dbReference type="ARBA" id="ARBA00023235"/>
    </source>
</evidence>
<dbReference type="PATRIC" id="fig|1230341.3.peg.1820"/>
<reference evidence="21" key="2">
    <citation type="submission" date="2015-06" db="EMBL/GenBank/DDBJ databases">
        <title>Salimicrobium jeotgali MJ3, isolated from Myulchi jeot, a traditional Korean fermented seafood.</title>
        <authorList>
            <person name="Kim K.H."/>
            <person name="Jeon C.O."/>
            <person name="Jin H.M."/>
        </authorList>
    </citation>
    <scope>NUCLEOTIDE SEQUENCE [LARGE SCALE GENOMIC DNA]</scope>
    <source>
        <strain evidence="21">MJ3</strain>
    </source>
</reference>
<dbReference type="OrthoDB" id="9810135at2"/>
<dbReference type="GO" id="GO:0005524">
    <property type="term" value="F:ATP binding"/>
    <property type="evidence" value="ECO:0007669"/>
    <property type="project" value="UniProtKB-UniRule"/>
</dbReference>
<dbReference type="SUPFAM" id="SSF52980">
    <property type="entry name" value="Restriction endonuclease-like"/>
    <property type="match status" value="1"/>
</dbReference>
<dbReference type="PROSITE" id="PS51198">
    <property type="entry name" value="UVRD_HELICASE_ATP_BIND"/>
    <property type="match status" value="1"/>
</dbReference>
<keyword evidence="8 15" id="KW-0067">ATP-binding</keyword>
<dbReference type="InterPro" id="IPR013986">
    <property type="entry name" value="DExx_box_DNA_helicase_dom_sf"/>
</dbReference>
<dbReference type="PANTHER" id="PTHR11070:SF2">
    <property type="entry name" value="ATP-DEPENDENT DNA HELICASE SRS2"/>
    <property type="match status" value="1"/>
</dbReference>
<keyword evidence="5 15" id="KW-0378">Hydrolase</keyword>
<dbReference type="PANTHER" id="PTHR11070">
    <property type="entry name" value="UVRD / RECB / PCRA DNA HELICASE FAMILY MEMBER"/>
    <property type="match status" value="1"/>
</dbReference>
<dbReference type="InterPro" id="IPR014017">
    <property type="entry name" value="DNA_helicase_UvrD-like_C"/>
</dbReference>
<dbReference type="CDD" id="cd17932">
    <property type="entry name" value="DEXQc_UvrD"/>
    <property type="match status" value="1"/>
</dbReference>
<dbReference type="EMBL" id="AMPQ01000011">
    <property type="protein sequence ID" value="EKE31324.1"/>
    <property type="molecule type" value="Genomic_DNA"/>
</dbReference>
<evidence type="ECO:0000313" key="19">
    <source>
        <dbReference type="EMBL" id="EKE31324.1"/>
    </source>
</evidence>
<evidence type="ECO:0000256" key="8">
    <source>
        <dbReference type="ARBA" id="ARBA00022840"/>
    </source>
</evidence>
<evidence type="ECO:0000256" key="6">
    <source>
        <dbReference type="ARBA" id="ARBA00022806"/>
    </source>
</evidence>
<dbReference type="STRING" id="1230341.AAV35_011390"/>
<dbReference type="AlphaFoldDB" id="K2GLP3"/>
<evidence type="ECO:0000256" key="2">
    <source>
        <dbReference type="ARBA" id="ARBA00022722"/>
    </source>
</evidence>
<proteinExistence type="inferred from homology"/>
<name>K2GLP3_9BACI</name>
<dbReference type="PROSITE" id="PS51217">
    <property type="entry name" value="UVRD_HELICASE_CTER"/>
    <property type="match status" value="1"/>
</dbReference>
<keyword evidence="9" id="KW-0238">DNA-binding</keyword>
<dbReference type="InterPro" id="IPR027417">
    <property type="entry name" value="P-loop_NTPase"/>
</dbReference>
<dbReference type="RefSeq" id="WP_008590562.1">
    <property type="nucleotide sequence ID" value="NZ_AMPQ01000011.1"/>
</dbReference>
<organism evidence="19 20">
    <name type="scientific">Salimicrobium jeotgali</name>
    <dbReference type="NCBI Taxonomy" id="1230341"/>
    <lineage>
        <taxon>Bacteria</taxon>
        <taxon>Bacillati</taxon>
        <taxon>Bacillota</taxon>
        <taxon>Bacilli</taxon>
        <taxon>Bacillales</taxon>
        <taxon>Bacillaceae</taxon>
        <taxon>Salimicrobium</taxon>
    </lineage>
</organism>
<evidence type="ECO:0000256" key="4">
    <source>
        <dbReference type="ARBA" id="ARBA00022763"/>
    </source>
</evidence>
<accession>K2GLP3</accession>
<dbReference type="InterPro" id="IPR011604">
    <property type="entry name" value="PDDEXK-like_dom_sf"/>
</dbReference>
<dbReference type="GO" id="GO:0043138">
    <property type="term" value="F:3'-5' DNA helicase activity"/>
    <property type="evidence" value="ECO:0007669"/>
    <property type="project" value="UniProtKB-EC"/>
</dbReference>
<keyword evidence="4" id="KW-0227">DNA damage</keyword>
<dbReference type="InterPro" id="IPR038726">
    <property type="entry name" value="PDDEXK_AddAB-type"/>
</dbReference>
<keyword evidence="2" id="KW-0540">Nuclease</keyword>
<dbReference type="InterPro" id="IPR000212">
    <property type="entry name" value="DNA_helicase_UvrD/REP"/>
</dbReference>
<dbReference type="Pfam" id="PF12705">
    <property type="entry name" value="PDDEXK_1"/>
    <property type="match status" value="1"/>
</dbReference>
<feature type="binding site" evidence="15">
    <location>
        <begin position="28"/>
        <end position="35"/>
    </location>
    <ligand>
        <name>ATP</name>
        <dbReference type="ChEBI" id="CHEBI:30616"/>
    </ligand>
</feature>
<evidence type="ECO:0000256" key="5">
    <source>
        <dbReference type="ARBA" id="ARBA00022801"/>
    </source>
</evidence>